<evidence type="ECO:0000256" key="5">
    <source>
        <dbReference type="ARBA" id="ARBA00023274"/>
    </source>
</evidence>
<feature type="compositionally biased region" description="Low complexity" evidence="8">
    <location>
        <begin position="133"/>
        <end position="144"/>
    </location>
</feature>
<evidence type="ECO:0000256" key="7">
    <source>
        <dbReference type="RuleBase" id="RU000562"/>
    </source>
</evidence>
<gene>
    <name evidence="6 9" type="primary">rplU</name>
    <name evidence="6" type="synonym">rpl21</name>
    <name evidence="9" type="ORF">M595_4080</name>
</gene>
<name>U7QFB5_9CYAN</name>
<dbReference type="PANTHER" id="PTHR21349">
    <property type="entry name" value="50S RIBOSOMAL PROTEIN L21"/>
    <property type="match status" value="1"/>
</dbReference>
<dbReference type="Proteomes" id="UP000017127">
    <property type="component" value="Unassembled WGS sequence"/>
</dbReference>
<dbReference type="NCBIfam" id="TIGR00061">
    <property type="entry name" value="L21"/>
    <property type="match status" value="1"/>
</dbReference>
<proteinExistence type="inferred from homology"/>
<dbReference type="GO" id="GO:0006412">
    <property type="term" value="P:translation"/>
    <property type="evidence" value="ECO:0007669"/>
    <property type="project" value="UniProtKB-UniRule"/>
</dbReference>
<dbReference type="Pfam" id="PF00829">
    <property type="entry name" value="Ribosomal_L21p"/>
    <property type="match status" value="1"/>
</dbReference>
<dbReference type="GO" id="GO:0019843">
    <property type="term" value="F:rRNA binding"/>
    <property type="evidence" value="ECO:0007669"/>
    <property type="project" value="UniProtKB-UniRule"/>
</dbReference>
<keyword evidence="5 6" id="KW-0687">Ribonucleoprotein</keyword>
<comment type="subunit">
    <text evidence="6">Part of the 50S ribosomal subunit. Contacts protein L20.</text>
</comment>
<dbReference type="InterPro" id="IPR036164">
    <property type="entry name" value="bL21-like_sf"/>
</dbReference>
<keyword evidence="2 6" id="KW-0699">rRNA-binding</keyword>
<evidence type="ECO:0000256" key="1">
    <source>
        <dbReference type="ARBA" id="ARBA00008563"/>
    </source>
</evidence>
<dbReference type="PROSITE" id="PS01169">
    <property type="entry name" value="RIBOSOMAL_L21"/>
    <property type="match status" value="1"/>
</dbReference>
<keyword evidence="4 6" id="KW-0689">Ribosomal protein</keyword>
<organism evidence="9 10">
    <name type="scientific">Lyngbya aestuarii BL J</name>
    <dbReference type="NCBI Taxonomy" id="1348334"/>
    <lineage>
        <taxon>Bacteria</taxon>
        <taxon>Bacillati</taxon>
        <taxon>Cyanobacteriota</taxon>
        <taxon>Cyanophyceae</taxon>
        <taxon>Oscillatoriophycideae</taxon>
        <taxon>Oscillatoriales</taxon>
        <taxon>Microcoleaceae</taxon>
        <taxon>Lyngbya</taxon>
    </lineage>
</organism>
<dbReference type="PATRIC" id="fig|1348334.3.peg.3945"/>
<feature type="region of interest" description="Disordered" evidence="8">
    <location>
        <begin position="114"/>
        <end position="144"/>
    </location>
</feature>
<comment type="caution">
    <text evidence="9">The sequence shown here is derived from an EMBL/GenBank/DDBJ whole genome shotgun (WGS) entry which is preliminary data.</text>
</comment>
<keyword evidence="3 6" id="KW-0694">RNA-binding</keyword>
<reference evidence="9 10" key="1">
    <citation type="journal article" date="2013" name="Front. Microbiol.">
        <title>Comparative genomic analyses of the cyanobacterium, Lyngbya aestuarii BL J, a powerful hydrogen producer.</title>
        <authorList>
            <person name="Kothari A."/>
            <person name="Vaughn M."/>
            <person name="Garcia-Pichel F."/>
        </authorList>
    </citation>
    <scope>NUCLEOTIDE SEQUENCE [LARGE SCALE GENOMIC DNA]</scope>
    <source>
        <strain evidence="9 10">BL J</strain>
    </source>
</reference>
<evidence type="ECO:0000256" key="4">
    <source>
        <dbReference type="ARBA" id="ARBA00022980"/>
    </source>
</evidence>
<keyword evidence="10" id="KW-1185">Reference proteome</keyword>
<dbReference type="RefSeq" id="WP_023067789.1">
    <property type="nucleotide sequence ID" value="NZ_AUZM01000045.1"/>
</dbReference>
<dbReference type="GO" id="GO:1990904">
    <property type="term" value="C:ribonucleoprotein complex"/>
    <property type="evidence" value="ECO:0007669"/>
    <property type="project" value="UniProtKB-KW"/>
</dbReference>
<dbReference type="GO" id="GO:0003735">
    <property type="term" value="F:structural constituent of ribosome"/>
    <property type="evidence" value="ECO:0007669"/>
    <property type="project" value="InterPro"/>
</dbReference>
<evidence type="ECO:0000313" key="10">
    <source>
        <dbReference type="Proteomes" id="UP000017127"/>
    </source>
</evidence>
<comment type="similarity">
    <text evidence="1 6 7">Belongs to the bacterial ribosomal protein bL21 family.</text>
</comment>
<dbReference type="InterPro" id="IPR018258">
    <property type="entry name" value="Ribosomal_bL21_CS"/>
</dbReference>
<evidence type="ECO:0000313" key="9">
    <source>
        <dbReference type="EMBL" id="ERT05937.1"/>
    </source>
</evidence>
<sequence>MSYAIIETGGKQIRVEPGRFYDIELLAVEPDEKVTIDKVLLVKHEDDIHVGQPLVEGATVEGTVLRHFRGRKVIVYKMRPKKKTRKKRGHRQEITRLMINTISFNGSVLASSSEVQKETPVLASDTAAEPPVETETASVASEAE</sequence>
<dbReference type="SUPFAM" id="SSF141091">
    <property type="entry name" value="L21p-like"/>
    <property type="match status" value="1"/>
</dbReference>
<dbReference type="InterPro" id="IPR001787">
    <property type="entry name" value="Ribosomal_bL21"/>
</dbReference>
<accession>U7QFB5</accession>
<evidence type="ECO:0000256" key="3">
    <source>
        <dbReference type="ARBA" id="ARBA00022884"/>
    </source>
</evidence>
<comment type="function">
    <text evidence="6 7">This protein binds to 23S rRNA in the presence of protein L20.</text>
</comment>
<dbReference type="EMBL" id="AUZM01000045">
    <property type="protein sequence ID" value="ERT05937.1"/>
    <property type="molecule type" value="Genomic_DNA"/>
</dbReference>
<evidence type="ECO:0000256" key="8">
    <source>
        <dbReference type="SAM" id="MobiDB-lite"/>
    </source>
</evidence>
<evidence type="ECO:0000256" key="6">
    <source>
        <dbReference type="HAMAP-Rule" id="MF_01363"/>
    </source>
</evidence>
<dbReference type="GO" id="GO:0005840">
    <property type="term" value="C:ribosome"/>
    <property type="evidence" value="ECO:0007669"/>
    <property type="project" value="UniProtKB-KW"/>
</dbReference>
<dbReference type="AlphaFoldDB" id="U7QFB5"/>
<dbReference type="PANTHER" id="PTHR21349:SF0">
    <property type="entry name" value="LARGE RIBOSOMAL SUBUNIT PROTEIN BL21M"/>
    <property type="match status" value="1"/>
</dbReference>
<evidence type="ECO:0000256" key="2">
    <source>
        <dbReference type="ARBA" id="ARBA00022730"/>
    </source>
</evidence>
<protein>
    <recommendedName>
        <fullName evidence="6">Large ribosomal subunit protein bL21</fullName>
    </recommendedName>
</protein>
<dbReference type="GO" id="GO:0005737">
    <property type="term" value="C:cytoplasm"/>
    <property type="evidence" value="ECO:0007669"/>
    <property type="project" value="UniProtKB-ARBA"/>
</dbReference>
<dbReference type="OrthoDB" id="9813334at2"/>
<dbReference type="InterPro" id="IPR028909">
    <property type="entry name" value="bL21-like"/>
</dbReference>
<dbReference type="HAMAP" id="MF_01363">
    <property type="entry name" value="Ribosomal_bL21"/>
    <property type="match status" value="1"/>
</dbReference>